<dbReference type="Pfam" id="PF13480">
    <property type="entry name" value="Acetyltransf_6"/>
    <property type="match status" value="1"/>
</dbReference>
<dbReference type="EMBL" id="VDMA02000021">
    <property type="protein sequence ID" value="KAB8180655.1"/>
    <property type="molecule type" value="Genomic_DNA"/>
</dbReference>
<dbReference type="InterPro" id="IPR016181">
    <property type="entry name" value="Acyl_CoA_acyltransferase"/>
</dbReference>
<reference evidence="3 4" key="1">
    <citation type="submission" date="2019-10" db="EMBL/GenBank/DDBJ databases">
        <title>Nonomuraea sp. nov., isolated from Phyllanthus amarus.</title>
        <authorList>
            <person name="Klykleung N."/>
            <person name="Tanasupawat S."/>
        </authorList>
    </citation>
    <scope>NUCLEOTIDE SEQUENCE [LARGE SCALE GENOMIC DNA]</scope>
    <source>
        <strain evidence="3 4">CR1-09</strain>
    </source>
</reference>
<feature type="compositionally biased region" description="Basic and acidic residues" evidence="1">
    <location>
        <begin position="119"/>
        <end position="130"/>
    </location>
</feature>
<sequence>MRLTSFDALGEEELDTWHRLREGNPLLDSPYFHPGFAQAVHVSGRPVEVAVGRDADGRVLALLPCHRERSLLRPAGWPGADFQGPVLAPGTSFSPLLLLSRGVRGFAFDHLLDGHADDHTDDHEDGHEDGEAGFGPWIESRRPSPYIDVSGGLDAYLGRASRSGKDNMGQARRRAAKAERELGPVRFEADAVDPKALDRVVELKRAQYAATGAPDYFATPDRIDLVNRLLHTRSPGFSGMLSTLHAGPHLLAAHFGLRSGGVLHWWFPVYDPSFAHLAPGWMLLRELVSAAPALGIGRIDLGRGEDEYKRRAKTGEVMVAQGLVTRSAAKRTMRRARDSMVEAAKVSPLGPGLRRIVRSVRSLLR</sequence>
<feature type="region of interest" description="Disordered" evidence="1">
    <location>
        <begin position="119"/>
        <end position="139"/>
    </location>
</feature>
<gene>
    <name evidence="3" type="ORF">FH610_032040</name>
</gene>
<dbReference type="SUPFAM" id="SSF55729">
    <property type="entry name" value="Acyl-CoA N-acyltransferases (Nat)"/>
    <property type="match status" value="1"/>
</dbReference>
<feature type="domain" description="BioF2-like acetyltransferase" evidence="2">
    <location>
        <begin position="170"/>
        <end position="310"/>
    </location>
</feature>
<evidence type="ECO:0000256" key="1">
    <source>
        <dbReference type="SAM" id="MobiDB-lite"/>
    </source>
</evidence>
<protein>
    <submittedName>
        <fullName evidence="3">GNAT family N-acetyltransferase</fullName>
    </submittedName>
</protein>
<comment type="caution">
    <text evidence="3">The sequence shown here is derived from an EMBL/GenBank/DDBJ whole genome shotgun (WGS) entry which is preliminary data.</text>
</comment>
<keyword evidence="3" id="KW-0808">Transferase</keyword>
<dbReference type="GO" id="GO:0016740">
    <property type="term" value="F:transferase activity"/>
    <property type="evidence" value="ECO:0007669"/>
    <property type="project" value="UniProtKB-KW"/>
</dbReference>
<evidence type="ECO:0000259" key="2">
    <source>
        <dbReference type="Pfam" id="PF13480"/>
    </source>
</evidence>
<name>A0A5N6BJR4_9ACTN</name>
<organism evidence="3 4">
    <name type="scientific">Microbispora catharanthi</name>
    <dbReference type="NCBI Taxonomy" id="1712871"/>
    <lineage>
        <taxon>Bacteria</taxon>
        <taxon>Bacillati</taxon>
        <taxon>Actinomycetota</taxon>
        <taxon>Actinomycetes</taxon>
        <taxon>Streptosporangiales</taxon>
        <taxon>Streptosporangiaceae</taxon>
        <taxon>Microbispora</taxon>
    </lineage>
</organism>
<evidence type="ECO:0000313" key="3">
    <source>
        <dbReference type="EMBL" id="KAB8180655.1"/>
    </source>
</evidence>
<keyword evidence="4" id="KW-1185">Reference proteome</keyword>
<evidence type="ECO:0000313" key="4">
    <source>
        <dbReference type="Proteomes" id="UP000313066"/>
    </source>
</evidence>
<dbReference type="Proteomes" id="UP000313066">
    <property type="component" value="Unassembled WGS sequence"/>
</dbReference>
<dbReference type="AlphaFoldDB" id="A0A5N6BJR4"/>
<dbReference type="InterPro" id="IPR038740">
    <property type="entry name" value="BioF2-like_GNAT_dom"/>
</dbReference>
<accession>A0A5N6BJR4</accession>
<proteinExistence type="predicted"/>